<dbReference type="KEGG" id="mcb:Mycch_1187"/>
<sequence precursor="true">MAPSHDRRIAVAGIIAAAVLAAALLVPGLRIGTDRPWLGALTILVPTAALLTATGSRHYGPVRAFAVALAVTVAAAAVSWLVALFTLVKALSGSGVEAAWGVLLFVTPVVSVLALGALALRLVPSRWPERSVPHRRSD</sequence>
<dbReference type="Proteomes" id="UP000006057">
    <property type="component" value="Chromosome"/>
</dbReference>
<dbReference type="RefSeq" id="WP_014814478.1">
    <property type="nucleotide sequence ID" value="NC_018027.1"/>
</dbReference>
<dbReference type="OrthoDB" id="4641717at2"/>
<keyword evidence="1" id="KW-0472">Membrane</keyword>
<dbReference type="EMBL" id="CP003053">
    <property type="protein sequence ID" value="AFM15995.1"/>
    <property type="molecule type" value="Genomic_DNA"/>
</dbReference>
<dbReference type="AlphaFoldDB" id="I4BFD8"/>
<feature type="transmembrane region" description="Helical" evidence="1">
    <location>
        <begin position="35"/>
        <end position="53"/>
    </location>
</feature>
<dbReference type="eggNOG" id="ENOG5031Q24">
    <property type="taxonomic scope" value="Bacteria"/>
</dbReference>
<evidence type="ECO:0000313" key="3">
    <source>
        <dbReference type="Proteomes" id="UP000006057"/>
    </source>
</evidence>
<evidence type="ECO:0000313" key="2">
    <source>
        <dbReference type="EMBL" id="AFM15995.1"/>
    </source>
</evidence>
<feature type="transmembrane region" description="Helical" evidence="1">
    <location>
        <begin position="99"/>
        <end position="120"/>
    </location>
</feature>
<protein>
    <submittedName>
        <fullName evidence="2">Uncharacterized protein</fullName>
    </submittedName>
</protein>
<dbReference type="PATRIC" id="fig|710421.3.peg.1196"/>
<feature type="transmembrane region" description="Helical" evidence="1">
    <location>
        <begin position="9"/>
        <end position="29"/>
    </location>
</feature>
<organism evidence="2 3">
    <name type="scientific">Mycolicibacterium chubuense (strain NBB4)</name>
    <name type="common">Mycobacterium chubuense</name>
    <dbReference type="NCBI Taxonomy" id="710421"/>
    <lineage>
        <taxon>Bacteria</taxon>
        <taxon>Bacillati</taxon>
        <taxon>Actinomycetota</taxon>
        <taxon>Actinomycetes</taxon>
        <taxon>Mycobacteriales</taxon>
        <taxon>Mycobacteriaceae</taxon>
        <taxon>Mycolicibacterium</taxon>
    </lineage>
</organism>
<feature type="transmembrane region" description="Helical" evidence="1">
    <location>
        <begin position="65"/>
        <end position="87"/>
    </location>
</feature>
<dbReference type="STRING" id="710421.Mycch_1187"/>
<keyword evidence="1" id="KW-1133">Transmembrane helix</keyword>
<proteinExistence type="predicted"/>
<name>I4BFD8_MYCCN</name>
<reference evidence="2 3" key="1">
    <citation type="submission" date="2012-06" db="EMBL/GenBank/DDBJ databases">
        <title>Complete sequence of chromosome of Mycobacterium chubuense NBB4.</title>
        <authorList>
            <consortium name="US DOE Joint Genome Institute"/>
            <person name="Lucas S."/>
            <person name="Han J."/>
            <person name="Lapidus A."/>
            <person name="Cheng J.-F."/>
            <person name="Goodwin L."/>
            <person name="Pitluck S."/>
            <person name="Peters L."/>
            <person name="Mikhailova N."/>
            <person name="Teshima H."/>
            <person name="Detter J.C."/>
            <person name="Han C."/>
            <person name="Tapia R."/>
            <person name="Land M."/>
            <person name="Hauser L."/>
            <person name="Kyrpides N."/>
            <person name="Ivanova N."/>
            <person name="Pagani I."/>
            <person name="Mattes T."/>
            <person name="Holmes A."/>
            <person name="Rutledge P."/>
            <person name="Paulsen I."/>
            <person name="Coleman N."/>
            <person name="Woyke T."/>
        </authorList>
    </citation>
    <scope>NUCLEOTIDE SEQUENCE [LARGE SCALE GENOMIC DNA]</scope>
    <source>
        <strain evidence="2 3">NBB4</strain>
    </source>
</reference>
<evidence type="ECO:0000256" key="1">
    <source>
        <dbReference type="SAM" id="Phobius"/>
    </source>
</evidence>
<gene>
    <name evidence="2" type="ordered locus">Mycch_1187</name>
</gene>
<keyword evidence="3" id="KW-1185">Reference proteome</keyword>
<accession>I4BFD8</accession>
<dbReference type="HOGENOM" id="CLU_1968143_0_0_11"/>
<keyword evidence="1" id="KW-0812">Transmembrane</keyword>